<accession>A0A1G2CYA7</accession>
<protein>
    <recommendedName>
        <fullName evidence="3">Ubiquitin-like domain-containing protein</fullName>
    </recommendedName>
</protein>
<evidence type="ECO:0008006" key="3">
    <source>
        <dbReference type="Google" id="ProtNLM"/>
    </source>
</evidence>
<reference evidence="1 2" key="1">
    <citation type="journal article" date="2016" name="Nat. Commun.">
        <title>Thousands of microbial genomes shed light on interconnected biogeochemical processes in an aquifer system.</title>
        <authorList>
            <person name="Anantharaman K."/>
            <person name="Brown C.T."/>
            <person name="Hug L.A."/>
            <person name="Sharon I."/>
            <person name="Castelle C.J."/>
            <person name="Probst A.J."/>
            <person name="Thomas B.C."/>
            <person name="Singh A."/>
            <person name="Wilkins M.J."/>
            <person name="Karaoz U."/>
            <person name="Brodie E.L."/>
            <person name="Williams K.H."/>
            <person name="Hubbard S.S."/>
            <person name="Banfield J.F."/>
        </authorList>
    </citation>
    <scope>NUCLEOTIDE SEQUENCE [LARGE SCALE GENOMIC DNA]</scope>
</reference>
<dbReference type="AlphaFoldDB" id="A0A1G2CYA7"/>
<sequence length="81" mass="8626">MAKVKGSMTVTLSQIPLKGKTETKDVEVPMTATTVSEMAKTLGLDLKNRNVSVNGKPATEDTVVPADAKVELRVTERPQGS</sequence>
<name>A0A1G2CYA7_9BACT</name>
<comment type="caution">
    <text evidence="1">The sequence shown here is derived from an EMBL/GenBank/DDBJ whole genome shotgun (WGS) entry which is preliminary data.</text>
</comment>
<dbReference type="Proteomes" id="UP000177122">
    <property type="component" value="Unassembled WGS sequence"/>
</dbReference>
<dbReference type="EMBL" id="MHLI01000004">
    <property type="protein sequence ID" value="OGZ06344.1"/>
    <property type="molecule type" value="Genomic_DNA"/>
</dbReference>
<proteinExistence type="predicted"/>
<organism evidence="1 2">
    <name type="scientific">Candidatus Lloydbacteria bacterium RIFCSPHIGHO2_01_FULL_49_22</name>
    <dbReference type="NCBI Taxonomy" id="1798658"/>
    <lineage>
        <taxon>Bacteria</taxon>
        <taxon>Candidatus Lloydiibacteriota</taxon>
    </lineage>
</organism>
<evidence type="ECO:0000313" key="1">
    <source>
        <dbReference type="EMBL" id="OGZ06344.1"/>
    </source>
</evidence>
<gene>
    <name evidence="1" type="ORF">A2845_00915</name>
</gene>
<evidence type="ECO:0000313" key="2">
    <source>
        <dbReference type="Proteomes" id="UP000177122"/>
    </source>
</evidence>